<name>A0AAV7L0J8_PLEWA</name>
<dbReference type="PANTHER" id="PTHR35617">
    <property type="entry name" value="PHAGE_INTEGRASE DOMAIN-CONTAINING PROTEIN"/>
    <property type="match status" value="1"/>
</dbReference>
<reference evidence="1" key="1">
    <citation type="journal article" date="2022" name="bioRxiv">
        <title>Sequencing and chromosome-scale assembly of the giantPleurodeles waltlgenome.</title>
        <authorList>
            <person name="Brown T."/>
            <person name="Elewa A."/>
            <person name="Iarovenko S."/>
            <person name="Subramanian E."/>
            <person name="Araus A.J."/>
            <person name="Petzold A."/>
            <person name="Susuki M."/>
            <person name="Suzuki K.-i.T."/>
            <person name="Hayashi T."/>
            <person name="Toyoda A."/>
            <person name="Oliveira C."/>
            <person name="Osipova E."/>
            <person name="Leigh N.D."/>
            <person name="Simon A."/>
            <person name="Yun M.H."/>
        </authorList>
    </citation>
    <scope>NUCLEOTIDE SEQUENCE</scope>
    <source>
        <strain evidence="1">20211129_DDA</strain>
        <tissue evidence="1">Liver</tissue>
    </source>
</reference>
<dbReference type="EMBL" id="JANPWB010000016">
    <property type="protein sequence ID" value="KAJ1085080.1"/>
    <property type="molecule type" value="Genomic_DNA"/>
</dbReference>
<evidence type="ECO:0000313" key="1">
    <source>
        <dbReference type="EMBL" id="KAJ1085080.1"/>
    </source>
</evidence>
<protein>
    <submittedName>
        <fullName evidence="1">Uncharacterized protein</fullName>
    </submittedName>
</protein>
<accession>A0AAV7L0J8</accession>
<dbReference type="Proteomes" id="UP001066276">
    <property type="component" value="Chromosome 12"/>
</dbReference>
<gene>
    <name evidence="1" type="ORF">NDU88_005213</name>
</gene>
<dbReference type="AlphaFoldDB" id="A0AAV7L0J8"/>
<evidence type="ECO:0000313" key="2">
    <source>
        <dbReference type="Proteomes" id="UP001066276"/>
    </source>
</evidence>
<comment type="caution">
    <text evidence="1">The sequence shown here is derived from an EMBL/GenBank/DDBJ whole genome shotgun (WGS) entry which is preliminary data.</text>
</comment>
<organism evidence="1 2">
    <name type="scientific">Pleurodeles waltl</name>
    <name type="common">Iberian ribbed newt</name>
    <dbReference type="NCBI Taxonomy" id="8319"/>
    <lineage>
        <taxon>Eukaryota</taxon>
        <taxon>Metazoa</taxon>
        <taxon>Chordata</taxon>
        <taxon>Craniata</taxon>
        <taxon>Vertebrata</taxon>
        <taxon>Euteleostomi</taxon>
        <taxon>Amphibia</taxon>
        <taxon>Batrachia</taxon>
        <taxon>Caudata</taxon>
        <taxon>Salamandroidea</taxon>
        <taxon>Salamandridae</taxon>
        <taxon>Pleurodelinae</taxon>
        <taxon>Pleurodeles</taxon>
    </lineage>
</organism>
<sequence>MVTSMAPHGRCHGRNYYVHGGEGVKGISSCCEREDSAGVHRQHHRDVEEERLHRLDPKRALVFYLDRTKEFRVDDQLFVGYVGAKKGRAVQKRSISRWVVLCIKICYALAKKQPSEVLRAHCTRGKAASTTLARGVPVLDICQAASNVGFMAHVCETLLPG</sequence>
<proteinExistence type="predicted"/>
<dbReference type="PANTHER" id="PTHR35617:SF3">
    <property type="entry name" value="CORE-BINDING (CB) DOMAIN-CONTAINING PROTEIN"/>
    <property type="match status" value="1"/>
</dbReference>
<keyword evidence="2" id="KW-1185">Reference proteome</keyword>